<organism evidence="1 2">
    <name type="scientific">Cicer arietinum</name>
    <name type="common">Chickpea</name>
    <name type="synonym">Garbanzo</name>
    <dbReference type="NCBI Taxonomy" id="3827"/>
    <lineage>
        <taxon>Eukaryota</taxon>
        <taxon>Viridiplantae</taxon>
        <taxon>Streptophyta</taxon>
        <taxon>Embryophyta</taxon>
        <taxon>Tracheophyta</taxon>
        <taxon>Spermatophyta</taxon>
        <taxon>Magnoliopsida</taxon>
        <taxon>eudicotyledons</taxon>
        <taxon>Gunneridae</taxon>
        <taxon>Pentapetalae</taxon>
        <taxon>rosids</taxon>
        <taxon>fabids</taxon>
        <taxon>Fabales</taxon>
        <taxon>Fabaceae</taxon>
        <taxon>Papilionoideae</taxon>
        <taxon>50 kb inversion clade</taxon>
        <taxon>NPAAA clade</taxon>
        <taxon>Hologalegina</taxon>
        <taxon>IRL clade</taxon>
        <taxon>Cicereae</taxon>
        <taxon>Cicer</taxon>
    </lineage>
</organism>
<protein>
    <submittedName>
        <fullName evidence="2">Uncharacterized protein LOC113784330 isoform X2</fullName>
    </submittedName>
</protein>
<keyword evidence="1" id="KW-1185">Reference proteome</keyword>
<dbReference type="AlphaFoldDB" id="A0A3Q7YB58"/>
<evidence type="ECO:0000313" key="1">
    <source>
        <dbReference type="Proteomes" id="UP000087171"/>
    </source>
</evidence>
<sequence length="223" mass="25574">MLMYFIVIVTVMDHRVVSRDWMVHFILTRIIELCWYVINCIVLVRDRLHLACRSFTYFALSTASLCKTSSLRGKGSKSSEVSAFNMQPQMEKMMWSHMELSYMHIQQITNTLLVKVHQKLGFCPEMTPKFVLPTATLTKETSLNFPDRHSPIAWIYDSISSRATYTRRVVRKSKRVGEVFLVELTHERINCHVPSGLVLGANGAWEDAKDALVRGETKATMGL</sequence>
<gene>
    <name evidence="2" type="primary">LOC113784330</name>
</gene>
<dbReference type="RefSeq" id="XP_027186275.1">
    <property type="nucleotide sequence ID" value="XM_027330474.1"/>
</dbReference>
<reference evidence="2" key="1">
    <citation type="submission" date="2025-08" db="UniProtKB">
        <authorList>
            <consortium name="RefSeq"/>
        </authorList>
    </citation>
    <scope>IDENTIFICATION</scope>
    <source>
        <tissue evidence="2">Etiolated seedlings</tissue>
    </source>
</reference>
<proteinExistence type="predicted"/>
<accession>A0A3Q7YB58</accession>
<name>A0A3Q7YB58_CICAR</name>
<dbReference type="Proteomes" id="UP000087171">
    <property type="component" value="Unplaced"/>
</dbReference>
<evidence type="ECO:0000313" key="2">
    <source>
        <dbReference type="RefSeq" id="XP_027186275.1"/>
    </source>
</evidence>